<keyword evidence="7" id="KW-1133">Transmembrane helix</keyword>
<organism evidence="14 15">
    <name type="scientific">Cirrhinus mrigala</name>
    <name type="common">Mrigala</name>
    <dbReference type="NCBI Taxonomy" id="683832"/>
    <lineage>
        <taxon>Eukaryota</taxon>
        <taxon>Metazoa</taxon>
        <taxon>Chordata</taxon>
        <taxon>Craniata</taxon>
        <taxon>Vertebrata</taxon>
        <taxon>Euteleostomi</taxon>
        <taxon>Actinopterygii</taxon>
        <taxon>Neopterygii</taxon>
        <taxon>Teleostei</taxon>
        <taxon>Ostariophysi</taxon>
        <taxon>Cypriniformes</taxon>
        <taxon>Cyprinidae</taxon>
        <taxon>Labeoninae</taxon>
        <taxon>Labeonini</taxon>
        <taxon>Cirrhinus</taxon>
    </lineage>
</organism>
<evidence type="ECO:0000256" key="10">
    <source>
        <dbReference type="ARBA" id="ARBA00023157"/>
    </source>
</evidence>
<keyword evidence="8" id="KW-0333">Golgi apparatus</keyword>
<dbReference type="Proteomes" id="UP001529510">
    <property type="component" value="Unassembled WGS sequence"/>
</dbReference>
<dbReference type="GO" id="GO:0008373">
    <property type="term" value="F:sialyltransferase activity"/>
    <property type="evidence" value="ECO:0007669"/>
    <property type="project" value="UniProtKB-ARBA"/>
</dbReference>
<evidence type="ECO:0000313" key="14">
    <source>
        <dbReference type="EMBL" id="KAL0162429.1"/>
    </source>
</evidence>
<reference evidence="14 15" key="1">
    <citation type="submission" date="2024-05" db="EMBL/GenBank/DDBJ databases">
        <title>Genome sequencing and assembly of Indian major carp, Cirrhinus mrigala (Hamilton, 1822).</title>
        <authorList>
            <person name="Mohindra V."/>
            <person name="Chowdhury L.M."/>
            <person name="Lal K."/>
            <person name="Jena J.K."/>
        </authorList>
    </citation>
    <scope>NUCLEOTIDE SEQUENCE [LARGE SCALE GENOMIC DNA]</scope>
    <source>
        <strain evidence="14">CM1030</strain>
        <tissue evidence="14">Blood</tissue>
    </source>
</reference>
<evidence type="ECO:0000256" key="6">
    <source>
        <dbReference type="ARBA" id="ARBA00022968"/>
    </source>
</evidence>
<protein>
    <recommendedName>
        <fullName evidence="13">beta-galactoside alpha-(2,6)-sialyltransferase</fullName>
        <ecNumber evidence="13">2.4.3.1</ecNumber>
    </recommendedName>
</protein>
<dbReference type="InterPro" id="IPR001675">
    <property type="entry name" value="Glyco_trans_29"/>
</dbReference>
<dbReference type="PANTHER" id="PTHR46059:SF2">
    <property type="entry name" value="BETA-GALACTOSIDE ALPHA-2,6-SIALYLTRANSFERASE 1"/>
    <property type="match status" value="1"/>
</dbReference>
<dbReference type="Pfam" id="PF00777">
    <property type="entry name" value="Glyco_transf_29"/>
    <property type="match status" value="1"/>
</dbReference>
<feature type="non-terminal residue" evidence="14">
    <location>
        <position position="1"/>
    </location>
</feature>
<evidence type="ECO:0000256" key="2">
    <source>
        <dbReference type="ARBA" id="ARBA00006003"/>
    </source>
</evidence>
<keyword evidence="15" id="KW-1185">Reference proteome</keyword>
<dbReference type="EMBL" id="JAMKFB020000021">
    <property type="protein sequence ID" value="KAL0162429.1"/>
    <property type="molecule type" value="Genomic_DNA"/>
</dbReference>
<evidence type="ECO:0000256" key="12">
    <source>
        <dbReference type="ARBA" id="ARBA00034249"/>
    </source>
</evidence>
<evidence type="ECO:0000256" key="7">
    <source>
        <dbReference type="ARBA" id="ARBA00022989"/>
    </source>
</evidence>
<keyword evidence="9" id="KW-0472">Membrane</keyword>
<evidence type="ECO:0000256" key="5">
    <source>
        <dbReference type="ARBA" id="ARBA00022692"/>
    </source>
</evidence>
<evidence type="ECO:0000313" key="15">
    <source>
        <dbReference type="Proteomes" id="UP001529510"/>
    </source>
</evidence>
<comment type="caution">
    <text evidence="14">The sequence shown here is derived from an EMBL/GenBank/DDBJ whole genome shotgun (WGS) entry which is preliminary data.</text>
</comment>
<evidence type="ECO:0000256" key="4">
    <source>
        <dbReference type="ARBA" id="ARBA00022679"/>
    </source>
</evidence>
<comment type="subcellular location">
    <subcellularLocation>
        <location evidence="1">Golgi apparatus</location>
        <location evidence="1">Golgi stack membrane</location>
        <topology evidence="1">Single-pass type II membrane protein</topology>
    </subcellularLocation>
</comment>
<evidence type="ECO:0000256" key="8">
    <source>
        <dbReference type="ARBA" id="ARBA00023034"/>
    </source>
</evidence>
<comment type="catalytic activity">
    <reaction evidence="12">
        <text>a beta-D-galactoside + CMP-N-acetyl-beta-neuraminate = an N-acetyl-alpha-neuraminyl-(2-&gt;6)-beta-D-galactosyl derivative + CMP + H(+)</text>
        <dbReference type="Rhea" id="RHEA:52104"/>
        <dbReference type="ChEBI" id="CHEBI:15378"/>
        <dbReference type="ChEBI" id="CHEBI:28034"/>
        <dbReference type="ChEBI" id="CHEBI:57812"/>
        <dbReference type="ChEBI" id="CHEBI:60377"/>
        <dbReference type="ChEBI" id="CHEBI:136398"/>
        <dbReference type="EC" id="2.4.3.1"/>
    </reaction>
</comment>
<gene>
    <name evidence="14" type="ORF">M9458_041825</name>
</gene>
<dbReference type="Gene3D" id="3.90.1480.20">
    <property type="entry name" value="Glycosyl transferase family 29"/>
    <property type="match status" value="1"/>
</dbReference>
<sequence>NHKLSISVGTVIMMSLCEVVHVYEFLPSRRKTELCHYYQRFSDAACTLGAYHPLLYEKNLVKRMNKGSDRDIYTHGRVTLPGFTTFNCTNSSTSSTLSKT</sequence>
<dbReference type="PANTHER" id="PTHR46059">
    <property type="entry name" value="BETA-GALACTOSIDE ALPHA-2,6-SIALYLTRANSFERASE"/>
    <property type="match status" value="1"/>
</dbReference>
<proteinExistence type="inferred from homology"/>
<keyword evidence="6" id="KW-0735">Signal-anchor</keyword>
<comment type="similarity">
    <text evidence="2">Belongs to the glycosyltransferase 29 family.</text>
</comment>
<dbReference type="EC" id="2.4.3.1" evidence="13"/>
<name>A0ABD0NL09_CIRMR</name>
<keyword evidence="4" id="KW-0808">Transferase</keyword>
<dbReference type="AlphaFoldDB" id="A0ABD0NL09"/>
<evidence type="ECO:0000256" key="13">
    <source>
        <dbReference type="ARBA" id="ARBA00034329"/>
    </source>
</evidence>
<keyword evidence="5" id="KW-0812">Transmembrane</keyword>
<keyword evidence="10" id="KW-1015">Disulfide bond</keyword>
<keyword evidence="3" id="KW-0328">Glycosyltransferase</keyword>
<dbReference type="InterPro" id="IPR038578">
    <property type="entry name" value="GT29-like_sf"/>
</dbReference>
<evidence type="ECO:0000256" key="3">
    <source>
        <dbReference type="ARBA" id="ARBA00022676"/>
    </source>
</evidence>
<evidence type="ECO:0000256" key="11">
    <source>
        <dbReference type="ARBA" id="ARBA00023180"/>
    </source>
</evidence>
<evidence type="ECO:0000256" key="9">
    <source>
        <dbReference type="ARBA" id="ARBA00023136"/>
    </source>
</evidence>
<keyword evidence="11" id="KW-0325">Glycoprotein</keyword>
<accession>A0ABD0NL09</accession>
<evidence type="ECO:0000256" key="1">
    <source>
        <dbReference type="ARBA" id="ARBA00004447"/>
    </source>
</evidence>